<dbReference type="Proteomes" id="UP000018468">
    <property type="component" value="Linkage group LG8"/>
</dbReference>
<reference evidence="8" key="2">
    <citation type="submission" date="2025-08" db="UniProtKB">
        <authorList>
            <consortium name="Ensembl"/>
        </authorList>
    </citation>
    <scope>IDENTIFICATION</scope>
</reference>
<reference evidence="8" key="3">
    <citation type="submission" date="2025-09" db="UniProtKB">
        <authorList>
            <consortium name="Ensembl"/>
        </authorList>
    </citation>
    <scope>IDENTIFICATION</scope>
</reference>
<keyword evidence="3" id="KW-0677">Repeat</keyword>
<feature type="zinc finger region" description="C3H1-type" evidence="6">
    <location>
        <begin position="170"/>
        <end position="192"/>
    </location>
</feature>
<dbReference type="InterPro" id="IPR056226">
    <property type="entry name" value="WH_PARP12"/>
</dbReference>
<dbReference type="HOGENOM" id="CLU_1140216_0_0_1"/>
<dbReference type="eggNOG" id="ENOG502QSC4">
    <property type="taxonomic scope" value="Eukaryota"/>
</dbReference>
<evidence type="ECO:0000313" key="9">
    <source>
        <dbReference type="Proteomes" id="UP000018468"/>
    </source>
</evidence>
<keyword evidence="9" id="KW-1185">Reference proteome</keyword>
<dbReference type="Pfam" id="PF24356">
    <property type="entry name" value="WHD_PARP12"/>
    <property type="match status" value="1"/>
</dbReference>
<dbReference type="GeneTree" id="ENSGT00940000164581"/>
<dbReference type="OMA" id="RICKRSH"/>
<dbReference type="PANTHER" id="PTHR45740">
    <property type="entry name" value="POLY [ADP-RIBOSE] POLYMERASE"/>
    <property type="match status" value="1"/>
</dbReference>
<dbReference type="AlphaFoldDB" id="W5NK10"/>
<dbReference type="Pfam" id="PF25261">
    <property type="entry name" value="zf-CCCH_PARP12"/>
    <property type="match status" value="1"/>
</dbReference>
<evidence type="ECO:0000313" key="8">
    <source>
        <dbReference type="Ensembl" id="ENSLOCP00000020969.1"/>
    </source>
</evidence>
<keyword evidence="4 6" id="KW-0863">Zinc-finger</keyword>
<feature type="domain" description="C3H1-type" evidence="7">
    <location>
        <begin position="170"/>
        <end position="192"/>
    </location>
</feature>
<evidence type="ECO:0000256" key="2">
    <source>
        <dbReference type="ARBA" id="ARBA00022723"/>
    </source>
</evidence>
<evidence type="ECO:0000259" key="7">
    <source>
        <dbReference type="PROSITE" id="PS50103"/>
    </source>
</evidence>
<dbReference type="InterPro" id="IPR051712">
    <property type="entry name" value="ARTD-AVP"/>
</dbReference>
<keyword evidence="2 6" id="KW-0479">Metal-binding</keyword>
<evidence type="ECO:0000256" key="1">
    <source>
        <dbReference type="ARBA" id="ARBA00022553"/>
    </source>
</evidence>
<organism evidence="8 9">
    <name type="scientific">Lepisosteus oculatus</name>
    <name type="common">Spotted gar</name>
    <dbReference type="NCBI Taxonomy" id="7918"/>
    <lineage>
        <taxon>Eukaryota</taxon>
        <taxon>Metazoa</taxon>
        <taxon>Chordata</taxon>
        <taxon>Craniata</taxon>
        <taxon>Vertebrata</taxon>
        <taxon>Euteleostomi</taxon>
        <taxon>Actinopterygii</taxon>
        <taxon>Neopterygii</taxon>
        <taxon>Holostei</taxon>
        <taxon>Semionotiformes</taxon>
        <taxon>Lepisosteidae</taxon>
        <taxon>Lepisosteus</taxon>
    </lineage>
</organism>
<dbReference type="InterPro" id="IPR057602">
    <property type="entry name" value="Zfn-CCCH_PARP12"/>
</dbReference>
<dbReference type="SMART" id="SM00356">
    <property type="entry name" value="ZnF_C3H1"/>
    <property type="match status" value="2"/>
</dbReference>
<dbReference type="EMBL" id="AHAT01034293">
    <property type="status" value="NOT_ANNOTATED_CDS"/>
    <property type="molecule type" value="Genomic_DNA"/>
</dbReference>
<keyword evidence="1" id="KW-0597">Phosphoprotein</keyword>
<dbReference type="Bgee" id="ENSLOCG00000016963">
    <property type="expression patterns" value="Expressed in pharyngeal gill and 4 other cell types or tissues"/>
</dbReference>
<evidence type="ECO:0000256" key="3">
    <source>
        <dbReference type="ARBA" id="ARBA00022737"/>
    </source>
</evidence>
<dbReference type="InterPro" id="IPR036388">
    <property type="entry name" value="WH-like_DNA-bd_sf"/>
</dbReference>
<keyword evidence="5 6" id="KW-0862">Zinc</keyword>
<dbReference type="OrthoDB" id="6133115at2759"/>
<dbReference type="Gene3D" id="1.10.10.10">
    <property type="entry name" value="Winged helix-like DNA-binding domain superfamily/Winged helix DNA-binding domain"/>
    <property type="match status" value="1"/>
</dbReference>
<dbReference type="InterPro" id="IPR000571">
    <property type="entry name" value="Znf_CCCH"/>
</dbReference>
<evidence type="ECO:0000256" key="6">
    <source>
        <dbReference type="PROSITE-ProRule" id="PRU00723"/>
    </source>
</evidence>
<dbReference type="InParanoid" id="W5NK10"/>
<dbReference type="PROSITE" id="PS50103">
    <property type="entry name" value="ZF_C3H1"/>
    <property type="match status" value="1"/>
</dbReference>
<dbReference type="Ensembl" id="ENSLOCT00000021005.1">
    <property type="protein sequence ID" value="ENSLOCP00000020969.1"/>
    <property type="gene ID" value="ENSLOCG00000016963.1"/>
</dbReference>
<proteinExistence type="predicted"/>
<evidence type="ECO:0000256" key="4">
    <source>
        <dbReference type="ARBA" id="ARBA00022771"/>
    </source>
</evidence>
<evidence type="ECO:0000256" key="5">
    <source>
        <dbReference type="ARBA" id="ARBA00022833"/>
    </source>
</evidence>
<dbReference type="GeneID" id="107078084"/>
<name>W5NK10_LEPOC</name>
<dbReference type="STRING" id="7918.ENSLOCP00000020969"/>
<dbReference type="PANTHER" id="PTHR45740:SF6">
    <property type="entry name" value="PROTEIN MONO-ADP-RIBOSYLTRANSFERASE PARP12"/>
    <property type="match status" value="1"/>
</dbReference>
<protein>
    <submittedName>
        <fullName evidence="8">Poly [ADP-ribose] polymerase 12-like</fullName>
    </submittedName>
</protein>
<dbReference type="KEGG" id="loc:107078084"/>
<sequence length="236" mass="27111">MAVDVTKFLCRNRGCLLYRELKQMMPLSEEQLIEILKDSSKFVIIKGREGTIRGNNLSPDSTIIAKSSLRLCTRYPDCEKCDDLHLCKYFVCGHCFIASGKCRNSHDIHSDHNGAVLRAHFLQDLDEAELFQLLLQNDSYLLPEVCRHYNQGNEEYGSCDYKKNCCKLHVCRYYLQGNCRFGAHCWKSHSFDQNTCLTLKGWGVSEDKIGDLPDIYKNKHRIKEAEEPVSAGVFND</sequence>
<accession>W5NK10</accession>
<reference evidence="9" key="1">
    <citation type="submission" date="2011-12" db="EMBL/GenBank/DDBJ databases">
        <title>The Draft Genome of Lepisosteus oculatus.</title>
        <authorList>
            <consortium name="The Broad Institute Genome Assembly &amp; Analysis Group"/>
            <consortium name="Computational R&amp;D Group"/>
            <consortium name="and Sequencing Platform"/>
            <person name="Di Palma F."/>
            <person name="Alfoldi J."/>
            <person name="Johnson J."/>
            <person name="Berlin A."/>
            <person name="Gnerre S."/>
            <person name="Jaffe D."/>
            <person name="MacCallum I."/>
            <person name="Young S."/>
            <person name="Walker B.J."/>
            <person name="Lander E.S."/>
            <person name="Lindblad-Toh K."/>
        </authorList>
    </citation>
    <scope>NUCLEOTIDE SEQUENCE [LARGE SCALE GENOMIC DNA]</scope>
</reference>
<dbReference type="GO" id="GO:0008270">
    <property type="term" value="F:zinc ion binding"/>
    <property type="evidence" value="ECO:0007669"/>
    <property type="project" value="UniProtKB-KW"/>
</dbReference>